<dbReference type="RefSeq" id="WP_071082367.1">
    <property type="nucleotide sequence ID" value="NZ_MBLM01000014.1"/>
</dbReference>
<evidence type="ECO:0000313" key="4">
    <source>
        <dbReference type="EMBL" id="OHV44955.1"/>
    </source>
</evidence>
<organism evidence="4 5">
    <name type="scientific">Parafrankia colletiae</name>
    <dbReference type="NCBI Taxonomy" id="573497"/>
    <lineage>
        <taxon>Bacteria</taxon>
        <taxon>Bacillati</taxon>
        <taxon>Actinomycetota</taxon>
        <taxon>Actinomycetes</taxon>
        <taxon>Frankiales</taxon>
        <taxon>Frankiaceae</taxon>
        <taxon>Parafrankia</taxon>
    </lineage>
</organism>
<comment type="caution">
    <text evidence="4">The sequence shown here is derived from an EMBL/GenBank/DDBJ whole genome shotgun (WGS) entry which is preliminary data.</text>
</comment>
<dbReference type="FunFam" id="3.40.50.720:FF:000084">
    <property type="entry name" value="Short-chain dehydrogenase reductase"/>
    <property type="match status" value="1"/>
</dbReference>
<dbReference type="InterPro" id="IPR057326">
    <property type="entry name" value="KR_dom"/>
</dbReference>
<dbReference type="EMBL" id="MBLM01000014">
    <property type="protein sequence ID" value="OHV44955.1"/>
    <property type="molecule type" value="Genomic_DNA"/>
</dbReference>
<dbReference type="PANTHER" id="PTHR43639:SF1">
    <property type="entry name" value="SHORT-CHAIN DEHYDROGENASE_REDUCTASE FAMILY PROTEIN"/>
    <property type="match status" value="1"/>
</dbReference>
<dbReference type="AlphaFoldDB" id="A0A1S1RHU5"/>
<feature type="domain" description="Ketoreductase" evidence="3">
    <location>
        <begin position="5"/>
        <end position="202"/>
    </location>
</feature>
<protein>
    <submittedName>
        <fullName evidence="4">Short-chain dehydrogenase</fullName>
    </submittedName>
</protein>
<evidence type="ECO:0000256" key="1">
    <source>
        <dbReference type="ARBA" id="ARBA00006484"/>
    </source>
</evidence>
<comment type="similarity">
    <text evidence="1">Belongs to the short-chain dehydrogenases/reductases (SDR) family.</text>
</comment>
<dbReference type="InterPro" id="IPR002347">
    <property type="entry name" value="SDR_fam"/>
</dbReference>
<dbReference type="GO" id="GO:0016491">
    <property type="term" value="F:oxidoreductase activity"/>
    <property type="evidence" value="ECO:0007669"/>
    <property type="project" value="UniProtKB-KW"/>
</dbReference>
<dbReference type="PRINTS" id="PR00080">
    <property type="entry name" value="SDRFAMILY"/>
</dbReference>
<sequence>MSNTRIALVTGASRGLGRSMASHLARAGVGVIGTYNQNRAEADALVAQVGGHGVPAAALQLDVSDSGSFPQFASDVRSVLDGFGTDHFDYLVNNAGFGLHAPFTATTPEQFDGLFDVHVKAPFFLTQALLPLLADGGRILNVSSGLARFTYPGNAAYAAAKGAVEVLTRYQAAELGDRRIRVNVLVPGAIATDFGGGLVRDNKQVNEAVAGAIPLGRAGEPDDIGAAVPLILADGFAWANGTRIELSGGQNL</sequence>
<keyword evidence="2" id="KW-0560">Oxidoreductase</keyword>
<dbReference type="InterPro" id="IPR036291">
    <property type="entry name" value="NAD(P)-bd_dom_sf"/>
</dbReference>
<dbReference type="Gene3D" id="3.40.50.720">
    <property type="entry name" value="NAD(P)-binding Rossmann-like Domain"/>
    <property type="match status" value="1"/>
</dbReference>
<reference evidence="5" key="1">
    <citation type="submission" date="2016-07" db="EMBL/GenBank/DDBJ databases">
        <title>Sequence Frankia sp. strain CcI1.17.</title>
        <authorList>
            <person name="Ghodhbane-Gtari F."/>
            <person name="Swanson E."/>
            <person name="Gueddou A."/>
            <person name="Morris K."/>
            <person name="Hezbri K."/>
            <person name="Ktari A."/>
            <person name="Nouioui I."/>
            <person name="Abebe-Akele F."/>
            <person name="Simpson S."/>
            <person name="Thomas K."/>
            <person name="Gtari M."/>
            <person name="Tisa L.S."/>
            <person name="Hurst S."/>
        </authorList>
    </citation>
    <scope>NUCLEOTIDE SEQUENCE [LARGE SCALE GENOMIC DNA]</scope>
    <source>
        <strain evidence="5">Cc1.17</strain>
    </source>
</reference>
<evidence type="ECO:0000259" key="3">
    <source>
        <dbReference type="SMART" id="SM00822"/>
    </source>
</evidence>
<dbReference type="PANTHER" id="PTHR43639">
    <property type="entry name" value="OXIDOREDUCTASE, SHORT-CHAIN DEHYDROGENASE/REDUCTASE FAMILY (AFU_ORTHOLOGUE AFUA_5G02870)"/>
    <property type="match status" value="1"/>
</dbReference>
<evidence type="ECO:0000256" key="2">
    <source>
        <dbReference type="ARBA" id="ARBA00023002"/>
    </source>
</evidence>
<evidence type="ECO:0000313" key="5">
    <source>
        <dbReference type="Proteomes" id="UP000179627"/>
    </source>
</evidence>
<dbReference type="Pfam" id="PF13561">
    <property type="entry name" value="adh_short_C2"/>
    <property type="match status" value="1"/>
</dbReference>
<dbReference type="OrthoDB" id="517007at2"/>
<dbReference type="SMART" id="SM00822">
    <property type="entry name" value="PKS_KR"/>
    <property type="match status" value="1"/>
</dbReference>
<accession>A0A1S1RHU5</accession>
<dbReference type="PRINTS" id="PR00081">
    <property type="entry name" value="GDHRDH"/>
</dbReference>
<name>A0A1S1RHU5_9ACTN</name>
<proteinExistence type="inferred from homology"/>
<dbReference type="Proteomes" id="UP000179627">
    <property type="component" value="Unassembled WGS sequence"/>
</dbReference>
<gene>
    <name evidence="4" type="ORF">CC117_09615</name>
</gene>
<dbReference type="SUPFAM" id="SSF51735">
    <property type="entry name" value="NAD(P)-binding Rossmann-fold domains"/>
    <property type="match status" value="1"/>
</dbReference>
<keyword evidence="5" id="KW-1185">Reference proteome</keyword>